<comment type="similarity">
    <text evidence="2 10">Belongs to the beta sliding clamp family.</text>
</comment>
<evidence type="ECO:0000256" key="5">
    <source>
        <dbReference type="ARBA" id="ARBA00022679"/>
    </source>
</evidence>
<dbReference type="RefSeq" id="WP_062125875.1">
    <property type="nucleotide sequence ID" value="NZ_CP017578.1"/>
</dbReference>
<keyword evidence="5 10" id="KW-0808">Transferase</keyword>
<comment type="subunit">
    <text evidence="10">Forms a ring-shaped head-to-tail homodimer around DNA.</text>
</comment>
<dbReference type="Pfam" id="PF02768">
    <property type="entry name" value="DNA_pol3_beta_3"/>
    <property type="match status" value="1"/>
</dbReference>
<name>A0A175Y299_9SPHN</name>
<evidence type="ECO:0000256" key="7">
    <source>
        <dbReference type="ARBA" id="ARBA00022705"/>
    </source>
</evidence>
<keyword evidence="4 10" id="KW-0963">Cytoplasm</keyword>
<evidence type="ECO:0000256" key="9">
    <source>
        <dbReference type="ARBA" id="ARBA00023125"/>
    </source>
</evidence>
<feature type="domain" description="DNA polymerase III beta sliding clamp N-terminal" evidence="11">
    <location>
        <begin position="1"/>
        <end position="118"/>
    </location>
</feature>
<dbReference type="PANTHER" id="PTHR30478:SF0">
    <property type="entry name" value="BETA SLIDING CLAMP"/>
    <property type="match status" value="1"/>
</dbReference>
<dbReference type="InterPro" id="IPR046938">
    <property type="entry name" value="DNA_clamp_sf"/>
</dbReference>
<dbReference type="PIRSF" id="PIRSF000804">
    <property type="entry name" value="DNA_pol_III_b"/>
    <property type="match status" value="1"/>
</dbReference>
<evidence type="ECO:0000313" key="15">
    <source>
        <dbReference type="Proteomes" id="UP000078460"/>
    </source>
</evidence>
<dbReference type="CDD" id="cd00140">
    <property type="entry name" value="beta_clamp"/>
    <property type="match status" value="1"/>
</dbReference>
<evidence type="ECO:0000256" key="6">
    <source>
        <dbReference type="ARBA" id="ARBA00022695"/>
    </source>
</evidence>
<evidence type="ECO:0000313" key="14">
    <source>
        <dbReference type="EMBL" id="KZB94110.1"/>
    </source>
</evidence>
<dbReference type="GO" id="GO:0003887">
    <property type="term" value="F:DNA-directed DNA polymerase activity"/>
    <property type="evidence" value="ECO:0007669"/>
    <property type="project" value="UniProtKB-UniRule"/>
</dbReference>
<dbReference type="Gene3D" id="3.10.150.10">
    <property type="entry name" value="DNA Polymerase III, subunit A, domain 2"/>
    <property type="match status" value="1"/>
</dbReference>
<organism evidence="14 15">
    <name type="scientific">Sphingomonas melonis TY</name>
    <dbReference type="NCBI Taxonomy" id="621456"/>
    <lineage>
        <taxon>Bacteria</taxon>
        <taxon>Pseudomonadati</taxon>
        <taxon>Pseudomonadota</taxon>
        <taxon>Alphaproteobacteria</taxon>
        <taxon>Sphingomonadales</taxon>
        <taxon>Sphingomonadaceae</taxon>
        <taxon>Sphingomonas</taxon>
    </lineage>
</organism>
<dbReference type="STRING" id="621456.BJP26_00475"/>
<dbReference type="Pfam" id="PF00712">
    <property type="entry name" value="DNA_pol3_beta"/>
    <property type="match status" value="1"/>
</dbReference>
<comment type="caution">
    <text evidence="14">The sequence shown here is derived from an EMBL/GenBank/DDBJ whole genome shotgun (WGS) entry which is preliminary data.</text>
</comment>
<dbReference type="Gene3D" id="3.70.10.10">
    <property type="match status" value="1"/>
</dbReference>
<evidence type="ECO:0000256" key="3">
    <source>
        <dbReference type="ARBA" id="ARBA00021035"/>
    </source>
</evidence>
<dbReference type="SUPFAM" id="SSF55979">
    <property type="entry name" value="DNA clamp"/>
    <property type="match status" value="3"/>
</dbReference>
<protein>
    <recommendedName>
        <fullName evidence="3 10">Beta sliding clamp</fullName>
    </recommendedName>
</protein>
<gene>
    <name evidence="14" type="ORF">AVM11_08905</name>
</gene>
<evidence type="ECO:0000256" key="4">
    <source>
        <dbReference type="ARBA" id="ARBA00022490"/>
    </source>
</evidence>
<dbReference type="InterPro" id="IPR022637">
    <property type="entry name" value="DNA_polIII_beta_cen"/>
</dbReference>
<keyword evidence="6 10" id="KW-0548">Nucleotidyltransferase</keyword>
<dbReference type="OrthoDB" id="8421503at2"/>
<dbReference type="Pfam" id="PF02767">
    <property type="entry name" value="DNA_pol3_beta_2"/>
    <property type="match status" value="1"/>
</dbReference>
<sequence>MTVDIERDALLAALQQVNGVIEARTTIPVLSNVLFVAADGSATITGTDLDIEAKAVAPAVGEMRITFPADKILAAAKSFKPGRLTIAPVAGRSAVTIKQGRGVRTISTLSADDFPEMPEMTKGVRFRLTGDVLARLFGSCRVAQSSEEVRYYLCGVFLHSWEDKLRAVATDGHRLVRAEADLPEGAAEMRDIIVPSKAVGQVLQLLGKVSGEVDIAADDRAIRFRLGTSTIVSKLIEGTYPDYSRVIPNLGAHVITVDREQFLAPVASVAAIVNAEGDKIKVRAVAFDLGDGDEAHEVSAKDQTGTSAVEPFEASYTGHPIRFGMNSQYGRDVVGIFAEGSVLTISLHDPAAAIRIVSDKDPDLIGVVMPMRV</sequence>
<evidence type="ECO:0000256" key="2">
    <source>
        <dbReference type="ARBA" id="ARBA00010752"/>
    </source>
</evidence>
<evidence type="ECO:0000259" key="11">
    <source>
        <dbReference type="Pfam" id="PF00712"/>
    </source>
</evidence>
<dbReference type="GO" id="GO:0006271">
    <property type="term" value="P:DNA strand elongation involved in DNA replication"/>
    <property type="evidence" value="ECO:0007669"/>
    <property type="project" value="TreeGrafter"/>
</dbReference>
<reference evidence="14" key="1">
    <citation type="submission" date="2016-03" db="EMBL/GenBank/DDBJ databases">
        <title>Sphingomonas melonis TY, whole genome shotgun sequencing.</title>
        <authorList>
            <person name="Wang H."/>
            <person name="Zhu P."/>
        </authorList>
    </citation>
    <scope>NUCLEOTIDE SEQUENCE [LARGE SCALE GENOMIC DNA]</scope>
    <source>
        <strain evidence="14">TY</strain>
    </source>
</reference>
<dbReference type="SMART" id="SM00480">
    <property type="entry name" value="POL3Bc"/>
    <property type="match status" value="1"/>
</dbReference>
<feature type="domain" description="DNA polymerase III beta sliding clamp C-terminal" evidence="13">
    <location>
        <begin position="245"/>
        <end position="372"/>
    </location>
</feature>
<comment type="function">
    <text evidence="10">Confers DNA tethering and processivity to DNA polymerases and other proteins. Acts as a clamp, forming a ring around DNA (a reaction catalyzed by the clamp-loading complex) which diffuses in an ATP-independent manner freely and bidirectionally along dsDNA. Initially characterized for its ability to contact the catalytic subunit of DNA polymerase III (Pol III), a complex, multichain enzyme responsible for most of the replicative synthesis in bacteria; Pol III exhibits 3'-5' exonuclease proofreading activity. The beta chain is required for initiation of replication as well as for processivity of DNA replication.</text>
</comment>
<dbReference type="GO" id="GO:0008408">
    <property type="term" value="F:3'-5' exonuclease activity"/>
    <property type="evidence" value="ECO:0007669"/>
    <property type="project" value="InterPro"/>
</dbReference>
<evidence type="ECO:0000256" key="8">
    <source>
        <dbReference type="ARBA" id="ARBA00022932"/>
    </source>
</evidence>
<keyword evidence="7 10" id="KW-0235">DNA replication</keyword>
<dbReference type="EMBL" id="LQCK02000045">
    <property type="protein sequence ID" value="KZB94110.1"/>
    <property type="molecule type" value="Genomic_DNA"/>
</dbReference>
<dbReference type="AlphaFoldDB" id="A0A175Y299"/>
<keyword evidence="9" id="KW-0238">DNA-binding</keyword>
<dbReference type="InterPro" id="IPR022635">
    <property type="entry name" value="DNA_polIII_beta_C"/>
</dbReference>
<accession>A0A175Y299</accession>
<dbReference type="InterPro" id="IPR001001">
    <property type="entry name" value="DNA_polIII_beta"/>
</dbReference>
<evidence type="ECO:0000256" key="1">
    <source>
        <dbReference type="ARBA" id="ARBA00004496"/>
    </source>
</evidence>
<feature type="domain" description="DNA polymerase III beta sliding clamp central" evidence="12">
    <location>
        <begin position="128"/>
        <end position="242"/>
    </location>
</feature>
<dbReference type="PANTHER" id="PTHR30478">
    <property type="entry name" value="DNA POLYMERASE III SUBUNIT BETA"/>
    <property type="match status" value="1"/>
</dbReference>
<dbReference type="InterPro" id="IPR022634">
    <property type="entry name" value="DNA_polIII_beta_N"/>
</dbReference>
<dbReference type="NCBIfam" id="TIGR00663">
    <property type="entry name" value="dnan"/>
    <property type="match status" value="1"/>
</dbReference>
<dbReference type="GO" id="GO:0003677">
    <property type="term" value="F:DNA binding"/>
    <property type="evidence" value="ECO:0007669"/>
    <property type="project" value="UniProtKB-UniRule"/>
</dbReference>
<proteinExistence type="inferred from homology"/>
<evidence type="ECO:0000259" key="12">
    <source>
        <dbReference type="Pfam" id="PF02767"/>
    </source>
</evidence>
<dbReference type="Proteomes" id="UP000078460">
    <property type="component" value="Unassembled WGS sequence"/>
</dbReference>
<dbReference type="GO" id="GO:0005737">
    <property type="term" value="C:cytoplasm"/>
    <property type="evidence" value="ECO:0007669"/>
    <property type="project" value="UniProtKB-SubCell"/>
</dbReference>
<keyword evidence="15" id="KW-1185">Reference proteome</keyword>
<evidence type="ECO:0000259" key="13">
    <source>
        <dbReference type="Pfam" id="PF02768"/>
    </source>
</evidence>
<evidence type="ECO:0000256" key="10">
    <source>
        <dbReference type="PIRNR" id="PIRNR000804"/>
    </source>
</evidence>
<comment type="subcellular location">
    <subcellularLocation>
        <location evidence="1 10">Cytoplasm</location>
    </subcellularLocation>
</comment>
<dbReference type="GO" id="GO:0009360">
    <property type="term" value="C:DNA polymerase III complex"/>
    <property type="evidence" value="ECO:0007669"/>
    <property type="project" value="InterPro"/>
</dbReference>
<keyword evidence="8 10" id="KW-0239">DNA-directed DNA polymerase</keyword>
<dbReference type="KEGG" id="smy:BJP26_00475"/>